<feature type="region of interest" description="Disordered" evidence="1">
    <location>
        <begin position="1"/>
        <end position="29"/>
    </location>
</feature>
<dbReference type="EMBL" id="NTHN01000502">
    <property type="protein sequence ID" value="PBD16906.1"/>
    <property type="molecule type" value="Genomic_DNA"/>
</dbReference>
<gene>
    <name evidence="2" type="ORF">CLG85_009275</name>
    <name evidence="3" type="ORF">CLG85_23010</name>
</gene>
<dbReference type="AlphaFoldDB" id="A0A2A3JNZ1"/>
<evidence type="ECO:0000256" key="1">
    <source>
        <dbReference type="SAM" id="MobiDB-lite"/>
    </source>
</evidence>
<dbReference type="EMBL" id="NTHN02000013">
    <property type="protein sequence ID" value="MCT4370500.1"/>
    <property type="molecule type" value="Genomic_DNA"/>
</dbReference>
<reference evidence="4" key="2">
    <citation type="submission" date="2023-07" db="EMBL/GenBank/DDBJ databases">
        <title>Yangia mangrovi SAOS 153D genome.</title>
        <authorList>
            <person name="Verma A."/>
            <person name="Pal Y."/>
            <person name="Sundharam S."/>
            <person name="Bisht B."/>
            <person name="Srinivasan K."/>
        </authorList>
    </citation>
    <scope>NUCLEOTIDE SEQUENCE [LARGE SCALE GENOMIC DNA]</scope>
    <source>
        <strain evidence="4">SAOS 153D</strain>
    </source>
</reference>
<comment type="caution">
    <text evidence="3">The sequence shown here is derived from an EMBL/GenBank/DDBJ whole genome shotgun (WGS) entry which is preliminary data.</text>
</comment>
<sequence>MDANPVASSMPDGRRAAGGGSVEFGPLERRCEPRRTALVRRRARRLCPRLDDGEGALCVGQRPGTSMTPCNPRRFG</sequence>
<evidence type="ECO:0000313" key="2">
    <source>
        <dbReference type="EMBL" id="MCT4370500.1"/>
    </source>
</evidence>
<proteinExistence type="predicted"/>
<keyword evidence="4" id="KW-1185">Reference proteome</keyword>
<accession>A0A2A3JNZ1</accession>
<dbReference type="Proteomes" id="UP000217448">
    <property type="component" value="Unassembled WGS sequence"/>
</dbReference>
<reference evidence="2" key="3">
    <citation type="submission" date="2024-05" db="EMBL/GenBank/DDBJ databases">
        <title>Yangia mangrovi SAOS 153D genome.</title>
        <authorList>
            <person name="Verma A."/>
            <person name="Pal Y."/>
            <person name="Sundharam S."/>
            <person name="Bisht B."/>
            <person name="Srinivasan K."/>
        </authorList>
    </citation>
    <scope>NUCLEOTIDE SEQUENCE</scope>
    <source>
        <strain evidence="2">SAOS 153D</strain>
    </source>
</reference>
<reference evidence="3" key="1">
    <citation type="submission" date="2017-09" db="EMBL/GenBank/DDBJ databases">
        <title>Yangia sp. SAOS 153D whole genome sequencing.</title>
        <authorList>
            <person name="Verma A."/>
            <person name="Krishnamurthi S."/>
        </authorList>
    </citation>
    <scope>NUCLEOTIDE SEQUENCE [LARGE SCALE GENOMIC DNA]</scope>
    <source>
        <strain evidence="3">SAOS 153D</strain>
    </source>
</reference>
<evidence type="ECO:0000313" key="4">
    <source>
        <dbReference type="Proteomes" id="UP000217448"/>
    </source>
</evidence>
<evidence type="ECO:0000313" key="3">
    <source>
        <dbReference type="EMBL" id="PBD16906.1"/>
    </source>
</evidence>
<protein>
    <submittedName>
        <fullName evidence="3">Uncharacterized protein</fullName>
    </submittedName>
</protein>
<dbReference type="RefSeq" id="WP_095884256.1">
    <property type="nucleotide sequence ID" value="NZ_NTHN02000013.1"/>
</dbReference>
<organism evidence="3">
    <name type="scientific">Alloyangia mangrovi</name>
    <dbReference type="NCBI Taxonomy" id="1779329"/>
    <lineage>
        <taxon>Bacteria</taxon>
        <taxon>Pseudomonadati</taxon>
        <taxon>Pseudomonadota</taxon>
        <taxon>Alphaproteobacteria</taxon>
        <taxon>Rhodobacterales</taxon>
        <taxon>Roseobacteraceae</taxon>
        <taxon>Alloyangia</taxon>
    </lineage>
</organism>
<name>A0A2A3JNZ1_9RHOB</name>